<sequence>MIWVNILFLILVSSLLLSDLTFLKIINSSNIITVVTAFAGALSGAWGAYKLQINKENKKEEKQKINSLNKALFILLRQINAMTMFKIDLEKVKEKEPIVRAFQIQAWKTNPYNDLKFNFEELSFILDTEDLNLLHELFIVQESFEQAIETINQRSIYFINKVTPEMELKDIDNKKFTLDELKTEMDINKINGLVSGTDYMYIHVYRTYQQLEDVTSKLFNFAKSQYPDKKFIQFEKSIS</sequence>
<reference evidence="2 3" key="1">
    <citation type="submission" date="2019-08" db="EMBL/GenBank/DDBJ databases">
        <title>Complete genome sequence of Arcobacter acticola.</title>
        <authorList>
            <person name="Miller W."/>
        </authorList>
    </citation>
    <scope>NUCLEOTIDE SEQUENCE [LARGE SCALE GENOMIC DNA]</scope>
    <source>
        <strain evidence="2 3">KCTC 52212</strain>
    </source>
</reference>
<keyword evidence="1" id="KW-0472">Membrane</keyword>
<keyword evidence="1" id="KW-0812">Transmembrane</keyword>
<proteinExistence type="predicted"/>
<dbReference type="AlphaFoldDB" id="A0A6M8EMR8"/>
<organism evidence="2 3">
    <name type="scientific">Arcobacter acticola</name>
    <dbReference type="NCBI Taxonomy" id="1849015"/>
    <lineage>
        <taxon>Bacteria</taxon>
        <taxon>Pseudomonadati</taxon>
        <taxon>Campylobacterota</taxon>
        <taxon>Epsilonproteobacteria</taxon>
        <taxon>Campylobacterales</taxon>
        <taxon>Arcobacteraceae</taxon>
        <taxon>Arcobacter</taxon>
    </lineage>
</organism>
<keyword evidence="3" id="KW-1185">Reference proteome</keyword>
<evidence type="ECO:0000256" key="1">
    <source>
        <dbReference type="SAM" id="Phobius"/>
    </source>
</evidence>
<feature type="transmembrane region" description="Helical" evidence="1">
    <location>
        <begin position="31"/>
        <end position="49"/>
    </location>
</feature>
<gene>
    <name evidence="2" type="ORF">AACT_2255</name>
</gene>
<evidence type="ECO:0000313" key="2">
    <source>
        <dbReference type="EMBL" id="QKE29379.1"/>
    </source>
</evidence>
<dbReference type="EMBL" id="CP042652">
    <property type="protein sequence ID" value="QKE29379.1"/>
    <property type="molecule type" value="Genomic_DNA"/>
</dbReference>
<dbReference type="Proteomes" id="UP000503483">
    <property type="component" value="Chromosome"/>
</dbReference>
<dbReference type="RefSeq" id="WP_172127041.1">
    <property type="nucleotide sequence ID" value="NZ_CP042652.1"/>
</dbReference>
<name>A0A6M8EMR8_9BACT</name>
<accession>A0A6M8EMR8</accession>
<evidence type="ECO:0000313" key="3">
    <source>
        <dbReference type="Proteomes" id="UP000503483"/>
    </source>
</evidence>
<dbReference type="KEGG" id="paco:AACT_2255"/>
<keyword evidence="1" id="KW-1133">Transmembrane helix</keyword>
<protein>
    <submittedName>
        <fullName evidence="2">Uncharacterized protein</fullName>
    </submittedName>
</protein>